<evidence type="ECO:0000256" key="7">
    <source>
        <dbReference type="ARBA" id="ARBA00022723"/>
    </source>
</evidence>
<accession>A0AA51X579</accession>
<proteinExistence type="inferred from homology"/>
<dbReference type="Pfam" id="PF03453">
    <property type="entry name" value="MoeA_N"/>
    <property type="match status" value="1"/>
</dbReference>
<organism evidence="13 14">
    <name type="scientific">Pleionea litopenaei</name>
    <dbReference type="NCBI Taxonomy" id="3070815"/>
    <lineage>
        <taxon>Bacteria</taxon>
        <taxon>Pseudomonadati</taxon>
        <taxon>Pseudomonadota</taxon>
        <taxon>Gammaproteobacteria</taxon>
        <taxon>Oceanospirillales</taxon>
        <taxon>Pleioneaceae</taxon>
        <taxon>Pleionea</taxon>
    </lineage>
</organism>
<dbReference type="AlphaFoldDB" id="A0AA51X579"/>
<evidence type="ECO:0000256" key="8">
    <source>
        <dbReference type="ARBA" id="ARBA00022842"/>
    </source>
</evidence>
<dbReference type="InterPro" id="IPR005111">
    <property type="entry name" value="MoeA_C_domain_IV"/>
</dbReference>
<evidence type="ECO:0000313" key="13">
    <source>
        <dbReference type="EMBL" id="WMS85657.1"/>
    </source>
</evidence>
<dbReference type="GO" id="GO:0005829">
    <property type="term" value="C:cytosol"/>
    <property type="evidence" value="ECO:0007669"/>
    <property type="project" value="TreeGrafter"/>
</dbReference>
<dbReference type="PANTHER" id="PTHR10192">
    <property type="entry name" value="MOLYBDOPTERIN BIOSYNTHESIS PROTEIN"/>
    <property type="match status" value="1"/>
</dbReference>
<dbReference type="GO" id="GO:0046872">
    <property type="term" value="F:metal ion binding"/>
    <property type="evidence" value="ECO:0007669"/>
    <property type="project" value="UniProtKB-UniRule"/>
</dbReference>
<keyword evidence="9 11" id="KW-0501">Molybdenum cofactor biosynthesis</keyword>
<dbReference type="GO" id="GO:0061599">
    <property type="term" value="F:molybdopterin molybdotransferase activity"/>
    <property type="evidence" value="ECO:0007669"/>
    <property type="project" value="UniProtKB-UniRule"/>
</dbReference>
<name>A0AA51X579_9GAMM</name>
<comment type="pathway">
    <text evidence="3 11">Cofactor biosynthesis; molybdopterin biosynthesis.</text>
</comment>
<dbReference type="NCBIfam" id="NF045515">
    <property type="entry name" value="Glp_gephyrin"/>
    <property type="match status" value="1"/>
</dbReference>
<dbReference type="SUPFAM" id="SSF63867">
    <property type="entry name" value="MoeA C-terminal domain-like"/>
    <property type="match status" value="1"/>
</dbReference>
<reference evidence="13 14" key="1">
    <citation type="submission" date="2023-08" db="EMBL/GenBank/DDBJ databases">
        <title>Pleionea litopenaei sp. nov., isolated from stomach of juvenile Litopenaeus vannamei.</title>
        <authorList>
            <person name="Rho A.M."/>
            <person name="Hwang C.Y."/>
        </authorList>
    </citation>
    <scope>NUCLEOTIDE SEQUENCE [LARGE SCALE GENOMIC DNA]</scope>
    <source>
        <strain evidence="13 14">HL-JVS1</strain>
    </source>
</reference>
<dbReference type="Proteomes" id="UP001239782">
    <property type="component" value="Chromosome"/>
</dbReference>
<comment type="catalytic activity">
    <reaction evidence="10">
        <text>adenylyl-molybdopterin + molybdate = Mo-molybdopterin + AMP + H(+)</text>
        <dbReference type="Rhea" id="RHEA:35047"/>
        <dbReference type="ChEBI" id="CHEBI:15378"/>
        <dbReference type="ChEBI" id="CHEBI:36264"/>
        <dbReference type="ChEBI" id="CHEBI:62727"/>
        <dbReference type="ChEBI" id="CHEBI:71302"/>
        <dbReference type="ChEBI" id="CHEBI:456215"/>
        <dbReference type="EC" id="2.10.1.1"/>
    </reaction>
</comment>
<dbReference type="Gene3D" id="2.170.190.11">
    <property type="entry name" value="Molybdopterin biosynthesis moea protein, domain 3"/>
    <property type="match status" value="1"/>
</dbReference>
<dbReference type="InterPro" id="IPR036135">
    <property type="entry name" value="MoeA_linker/N_sf"/>
</dbReference>
<keyword evidence="7 11" id="KW-0479">Metal-binding</keyword>
<dbReference type="KEGG" id="plei:Q9312_10570"/>
<dbReference type="SUPFAM" id="SSF63882">
    <property type="entry name" value="MoeA N-terminal region -like"/>
    <property type="match status" value="1"/>
</dbReference>
<evidence type="ECO:0000256" key="4">
    <source>
        <dbReference type="ARBA" id="ARBA00010763"/>
    </source>
</evidence>
<keyword evidence="14" id="KW-1185">Reference proteome</keyword>
<gene>
    <name evidence="13" type="ORF">Q9312_10570</name>
</gene>
<dbReference type="FunFam" id="3.40.980.10:FF:000004">
    <property type="entry name" value="Molybdopterin molybdenumtransferase"/>
    <property type="match status" value="1"/>
</dbReference>
<evidence type="ECO:0000256" key="9">
    <source>
        <dbReference type="ARBA" id="ARBA00023150"/>
    </source>
</evidence>
<dbReference type="RefSeq" id="WP_309200810.1">
    <property type="nucleotide sequence ID" value="NZ_CP133548.1"/>
</dbReference>
<evidence type="ECO:0000256" key="5">
    <source>
        <dbReference type="ARBA" id="ARBA00022505"/>
    </source>
</evidence>
<comment type="cofactor">
    <cofactor evidence="1 11">
        <name>Mg(2+)</name>
        <dbReference type="ChEBI" id="CHEBI:18420"/>
    </cofactor>
</comment>
<dbReference type="Pfam" id="PF03454">
    <property type="entry name" value="MoeA_C"/>
    <property type="match status" value="1"/>
</dbReference>
<dbReference type="InterPro" id="IPR001453">
    <property type="entry name" value="MoaB/Mog_dom"/>
</dbReference>
<dbReference type="EMBL" id="CP133548">
    <property type="protein sequence ID" value="WMS85657.1"/>
    <property type="molecule type" value="Genomic_DNA"/>
</dbReference>
<evidence type="ECO:0000256" key="2">
    <source>
        <dbReference type="ARBA" id="ARBA00002901"/>
    </source>
</evidence>
<keyword evidence="6 11" id="KW-0808">Transferase</keyword>
<evidence type="ECO:0000256" key="10">
    <source>
        <dbReference type="ARBA" id="ARBA00047317"/>
    </source>
</evidence>
<dbReference type="Pfam" id="PF00994">
    <property type="entry name" value="MoCF_biosynth"/>
    <property type="match status" value="1"/>
</dbReference>
<evidence type="ECO:0000256" key="6">
    <source>
        <dbReference type="ARBA" id="ARBA00022679"/>
    </source>
</evidence>
<evidence type="ECO:0000256" key="1">
    <source>
        <dbReference type="ARBA" id="ARBA00001946"/>
    </source>
</evidence>
<evidence type="ECO:0000256" key="11">
    <source>
        <dbReference type="RuleBase" id="RU365090"/>
    </source>
</evidence>
<dbReference type="PANTHER" id="PTHR10192:SF5">
    <property type="entry name" value="GEPHYRIN"/>
    <property type="match status" value="1"/>
</dbReference>
<dbReference type="PROSITE" id="PS01079">
    <property type="entry name" value="MOCF_BIOSYNTHESIS_2"/>
    <property type="match status" value="1"/>
</dbReference>
<evidence type="ECO:0000259" key="12">
    <source>
        <dbReference type="SMART" id="SM00852"/>
    </source>
</evidence>
<dbReference type="InterPro" id="IPR038987">
    <property type="entry name" value="MoeA-like"/>
</dbReference>
<comment type="similarity">
    <text evidence="4 11">Belongs to the MoeA family.</text>
</comment>
<dbReference type="Gene3D" id="3.90.105.10">
    <property type="entry name" value="Molybdopterin biosynthesis moea protein, domain 2"/>
    <property type="match status" value="1"/>
</dbReference>
<dbReference type="EC" id="2.10.1.1" evidence="11"/>
<dbReference type="SMART" id="SM00852">
    <property type="entry name" value="MoCF_biosynth"/>
    <property type="match status" value="1"/>
</dbReference>
<dbReference type="GO" id="GO:0006777">
    <property type="term" value="P:Mo-molybdopterin cofactor biosynthetic process"/>
    <property type="evidence" value="ECO:0007669"/>
    <property type="project" value="UniProtKB-UniRule"/>
</dbReference>
<evidence type="ECO:0000256" key="3">
    <source>
        <dbReference type="ARBA" id="ARBA00005046"/>
    </source>
</evidence>
<keyword evidence="8 11" id="KW-0460">Magnesium</keyword>
<dbReference type="NCBIfam" id="TIGR00177">
    <property type="entry name" value="molyb_syn"/>
    <property type="match status" value="1"/>
</dbReference>
<dbReference type="InterPro" id="IPR008284">
    <property type="entry name" value="MoCF_biosynth_CS"/>
</dbReference>
<sequence>MAADFCYSPGLMPFEQARRLLLDSVKTINRIDSINTRKAISRILAGPIMAPMDVPANDNSAMDGFAFAHQSLLNDRPLELVGEALAGHPYSTEILLGECVRITTGAVLPKGADTIEMKEKSVLENAYVRMKHNVSKGQFVRKKGEDVRAGTPIFEQGHKITAADIGLLSACGIDRVDVYDRIKVAVLSSGDELVEPGEPLKPGQLYDSNRHMLIAALSRSHCEVIDLGIARDTIHDTRRALEKACEDADLIISSGGVSVGEADLLKQVVDDIGTLSLWRIAVKPGKPFAFGTIGSASYVGLPGNPVSSLVTFAQLTLPILHKLQGLTAKPSTSLLAKLKFPITRQTGRKEFIRAKIAFDQQGQAWVEPTGAQGSGILSSMVAADGFIVVEPDIETIAANSYVCFEWFPEELQ</sequence>
<protein>
    <recommendedName>
        <fullName evidence="11">Molybdopterin molybdenumtransferase</fullName>
        <ecNumber evidence="11">2.10.1.1</ecNumber>
    </recommendedName>
</protein>
<dbReference type="Gene3D" id="2.40.340.10">
    <property type="entry name" value="MoeA, C-terminal, domain IV"/>
    <property type="match status" value="1"/>
</dbReference>
<dbReference type="CDD" id="cd00887">
    <property type="entry name" value="MoeA"/>
    <property type="match status" value="1"/>
</dbReference>
<dbReference type="Gene3D" id="3.40.980.10">
    <property type="entry name" value="MoaB/Mog-like domain"/>
    <property type="match status" value="1"/>
</dbReference>
<dbReference type="InterPro" id="IPR036688">
    <property type="entry name" value="MoeA_C_domain_IV_sf"/>
</dbReference>
<feature type="domain" description="MoaB/Mog" evidence="12">
    <location>
        <begin position="185"/>
        <end position="322"/>
    </location>
</feature>
<keyword evidence="5 11" id="KW-0500">Molybdenum</keyword>
<dbReference type="InterPro" id="IPR036425">
    <property type="entry name" value="MoaB/Mog-like_dom_sf"/>
</dbReference>
<comment type="function">
    <text evidence="2 11">Catalyzes the insertion of molybdate into adenylated molybdopterin with the concomitant release of AMP.</text>
</comment>
<dbReference type="InterPro" id="IPR005110">
    <property type="entry name" value="MoeA_linker/N"/>
</dbReference>
<dbReference type="SUPFAM" id="SSF53218">
    <property type="entry name" value="Molybdenum cofactor biosynthesis proteins"/>
    <property type="match status" value="1"/>
</dbReference>
<evidence type="ECO:0000313" key="14">
    <source>
        <dbReference type="Proteomes" id="UP001239782"/>
    </source>
</evidence>